<gene>
    <name evidence="2" type="ORF">KC980_03315</name>
</gene>
<sequence>MPFSNDKGNRESEKYCSKCFTNGELCYKGNNLKEFQRIAYNGMLADGMNPIKAKFFTWCISFAPRWKSTN</sequence>
<comment type="caution">
    <text evidence="2">The sequence shown here is derived from an EMBL/GenBank/DDBJ whole genome shotgun (WGS) entry which is preliminary data.</text>
</comment>
<dbReference type="InterPro" id="IPR025868">
    <property type="entry name" value="Zn_ribbon_dom_put"/>
</dbReference>
<reference evidence="2" key="1">
    <citation type="submission" date="2020-04" db="EMBL/GenBank/DDBJ databases">
        <authorList>
            <person name="Zhang T."/>
        </authorList>
    </citation>
    <scope>NUCLEOTIDE SEQUENCE</scope>
    <source>
        <strain evidence="2">HKST-UBA79</strain>
    </source>
</reference>
<name>A0A955EDD4_UNCKA</name>
<feature type="domain" description="Putative zinc ribbon" evidence="1">
    <location>
        <begin position="4"/>
        <end position="66"/>
    </location>
</feature>
<dbReference type="EMBL" id="JAGQNX010000100">
    <property type="protein sequence ID" value="MCA9308516.1"/>
    <property type="molecule type" value="Genomic_DNA"/>
</dbReference>
<organism evidence="2 3">
    <name type="scientific">candidate division WWE3 bacterium</name>
    <dbReference type="NCBI Taxonomy" id="2053526"/>
    <lineage>
        <taxon>Bacteria</taxon>
        <taxon>Katanobacteria</taxon>
    </lineage>
</organism>
<evidence type="ECO:0000313" key="3">
    <source>
        <dbReference type="Proteomes" id="UP000740557"/>
    </source>
</evidence>
<evidence type="ECO:0000259" key="1">
    <source>
        <dbReference type="Pfam" id="PF12674"/>
    </source>
</evidence>
<dbReference type="AlphaFoldDB" id="A0A955EDD4"/>
<dbReference type="Proteomes" id="UP000740557">
    <property type="component" value="Unassembled WGS sequence"/>
</dbReference>
<proteinExistence type="predicted"/>
<accession>A0A955EDD4</accession>
<reference evidence="2" key="2">
    <citation type="journal article" date="2021" name="Microbiome">
        <title>Successional dynamics and alternative stable states in a saline activated sludge microbial community over 9 years.</title>
        <authorList>
            <person name="Wang Y."/>
            <person name="Ye J."/>
            <person name="Ju F."/>
            <person name="Liu L."/>
            <person name="Boyd J.A."/>
            <person name="Deng Y."/>
            <person name="Parks D.H."/>
            <person name="Jiang X."/>
            <person name="Yin X."/>
            <person name="Woodcroft B.J."/>
            <person name="Tyson G.W."/>
            <person name="Hugenholtz P."/>
            <person name="Polz M.F."/>
            <person name="Zhang T."/>
        </authorList>
    </citation>
    <scope>NUCLEOTIDE SEQUENCE</scope>
    <source>
        <strain evidence="2">HKST-UBA79</strain>
    </source>
</reference>
<dbReference type="Pfam" id="PF12674">
    <property type="entry name" value="Zn_ribbon_2"/>
    <property type="match status" value="1"/>
</dbReference>
<evidence type="ECO:0000313" key="2">
    <source>
        <dbReference type="EMBL" id="MCA9308516.1"/>
    </source>
</evidence>
<protein>
    <recommendedName>
        <fullName evidence="1">Putative zinc ribbon domain-containing protein</fullName>
    </recommendedName>
</protein>